<dbReference type="InterPro" id="IPR050654">
    <property type="entry name" value="AChE-related_enzymes"/>
</dbReference>
<dbReference type="PROSITE" id="PS00122">
    <property type="entry name" value="CARBOXYLESTERASE_B_1"/>
    <property type="match status" value="1"/>
</dbReference>
<dbReference type="InParanoid" id="Q6BQD9"/>
<dbReference type="Gene3D" id="3.40.50.1820">
    <property type="entry name" value="alpha/beta hydrolase"/>
    <property type="match status" value="1"/>
</dbReference>
<evidence type="ECO:0000256" key="3">
    <source>
        <dbReference type="ARBA" id="ARBA00022801"/>
    </source>
</evidence>
<dbReference type="OrthoDB" id="6846267at2759"/>
<gene>
    <name evidence="7" type="ordered locus">DEHA2E05940g</name>
</gene>
<dbReference type="EC" id="3.1.1.-" evidence="5"/>
<dbReference type="EMBL" id="CR382137">
    <property type="protein sequence ID" value="CAG87808.2"/>
    <property type="molecule type" value="Genomic_DNA"/>
</dbReference>
<dbReference type="GO" id="GO:0004806">
    <property type="term" value="F:triacylglycerol lipase activity"/>
    <property type="evidence" value="ECO:0007669"/>
    <property type="project" value="UniProtKB-EC"/>
</dbReference>
<feature type="signal peptide" evidence="5">
    <location>
        <begin position="1"/>
        <end position="19"/>
    </location>
</feature>
<dbReference type="InterPro" id="IPR029058">
    <property type="entry name" value="AB_hydrolase_fold"/>
</dbReference>
<dbReference type="Pfam" id="PF00135">
    <property type="entry name" value="COesterase"/>
    <property type="match status" value="1"/>
</dbReference>
<dbReference type="ESTHER" id="debha-q6bqd9">
    <property type="family name" value="Fungal_carboxylesterase_lipase"/>
</dbReference>
<keyword evidence="8" id="KW-1185">Reference proteome</keyword>
<comment type="catalytic activity">
    <reaction evidence="1">
        <text>a triacylglycerol + H2O = a diacylglycerol + a fatty acid + H(+)</text>
        <dbReference type="Rhea" id="RHEA:12044"/>
        <dbReference type="ChEBI" id="CHEBI:15377"/>
        <dbReference type="ChEBI" id="CHEBI:15378"/>
        <dbReference type="ChEBI" id="CHEBI:17855"/>
        <dbReference type="ChEBI" id="CHEBI:18035"/>
        <dbReference type="ChEBI" id="CHEBI:28868"/>
        <dbReference type="EC" id="3.1.1.3"/>
    </reaction>
</comment>
<dbReference type="STRING" id="284592.Q6BQD9"/>
<dbReference type="RefSeq" id="XP_459581.2">
    <property type="nucleotide sequence ID" value="XM_459581.1"/>
</dbReference>
<dbReference type="SUPFAM" id="SSF53474">
    <property type="entry name" value="alpha/beta-Hydrolases"/>
    <property type="match status" value="1"/>
</dbReference>
<accession>Q6BQD9</accession>
<evidence type="ECO:0000256" key="4">
    <source>
        <dbReference type="ARBA" id="ARBA00022963"/>
    </source>
</evidence>
<keyword evidence="4" id="KW-0442">Lipid degradation</keyword>
<keyword evidence="3 5" id="KW-0378">Hydrolase</keyword>
<feature type="chain" id="PRO_5005143978" description="Carboxylic ester hydrolase" evidence="5">
    <location>
        <begin position="20"/>
        <end position="596"/>
    </location>
</feature>
<evidence type="ECO:0000256" key="1">
    <source>
        <dbReference type="ARBA" id="ARBA00001024"/>
    </source>
</evidence>
<comment type="similarity">
    <text evidence="2 5">Belongs to the type-B carboxylesterase/lipase family.</text>
</comment>
<dbReference type="OMA" id="QWISFIT"/>
<keyword evidence="4" id="KW-0443">Lipid metabolism</keyword>
<protein>
    <recommendedName>
        <fullName evidence="5">Carboxylic ester hydrolase</fullName>
        <ecNumber evidence="5">3.1.1.-</ecNumber>
    </recommendedName>
</protein>
<proteinExistence type="inferred from homology"/>
<keyword evidence="5" id="KW-0732">Signal</keyword>
<evidence type="ECO:0000313" key="8">
    <source>
        <dbReference type="Proteomes" id="UP000000599"/>
    </source>
</evidence>
<evidence type="ECO:0000259" key="6">
    <source>
        <dbReference type="Pfam" id="PF00135"/>
    </source>
</evidence>
<dbReference type="GeneID" id="2902335"/>
<dbReference type="GO" id="GO:0016042">
    <property type="term" value="P:lipid catabolic process"/>
    <property type="evidence" value="ECO:0007669"/>
    <property type="project" value="UniProtKB-KW"/>
</dbReference>
<dbReference type="eggNOG" id="KOG4389">
    <property type="taxonomic scope" value="Eukaryota"/>
</dbReference>
<dbReference type="PANTHER" id="PTHR43918:SF4">
    <property type="entry name" value="CARBOXYLIC ESTER HYDROLASE"/>
    <property type="match status" value="1"/>
</dbReference>
<evidence type="ECO:0000256" key="5">
    <source>
        <dbReference type="RuleBase" id="RU361235"/>
    </source>
</evidence>
<evidence type="ECO:0000313" key="7">
    <source>
        <dbReference type="EMBL" id="CAG87808.2"/>
    </source>
</evidence>
<dbReference type="AlphaFoldDB" id="Q6BQD9"/>
<dbReference type="KEGG" id="dha:DEHA2E05940g"/>
<reference evidence="7 8" key="1">
    <citation type="journal article" date="2004" name="Nature">
        <title>Genome evolution in yeasts.</title>
        <authorList>
            <consortium name="Genolevures"/>
            <person name="Dujon B."/>
            <person name="Sherman D."/>
            <person name="Fischer G."/>
            <person name="Durrens P."/>
            <person name="Casaregola S."/>
            <person name="Lafontaine I."/>
            <person name="de Montigny J."/>
            <person name="Marck C."/>
            <person name="Neuveglise C."/>
            <person name="Talla E."/>
            <person name="Goffard N."/>
            <person name="Frangeul L."/>
            <person name="Aigle M."/>
            <person name="Anthouard V."/>
            <person name="Babour A."/>
            <person name="Barbe V."/>
            <person name="Barnay S."/>
            <person name="Blanchin S."/>
            <person name="Beckerich J.M."/>
            <person name="Beyne E."/>
            <person name="Bleykasten C."/>
            <person name="Boisrame A."/>
            <person name="Boyer J."/>
            <person name="Cattolico L."/>
            <person name="Confanioleri F."/>
            <person name="de Daruvar A."/>
            <person name="Despons L."/>
            <person name="Fabre E."/>
            <person name="Fairhead C."/>
            <person name="Ferry-Dumazet H."/>
            <person name="Groppi A."/>
            <person name="Hantraye F."/>
            <person name="Hennequin C."/>
            <person name="Jauniaux N."/>
            <person name="Joyet P."/>
            <person name="Kachouri R."/>
            <person name="Kerrest A."/>
            <person name="Koszul R."/>
            <person name="Lemaire M."/>
            <person name="Lesur I."/>
            <person name="Ma L."/>
            <person name="Muller H."/>
            <person name="Nicaud J.M."/>
            <person name="Nikolski M."/>
            <person name="Oztas S."/>
            <person name="Ozier-Kalogeropoulos O."/>
            <person name="Pellenz S."/>
            <person name="Potier S."/>
            <person name="Richard G.F."/>
            <person name="Straub M.L."/>
            <person name="Suleau A."/>
            <person name="Swennene D."/>
            <person name="Tekaia F."/>
            <person name="Wesolowski-Louvel M."/>
            <person name="Westhof E."/>
            <person name="Wirth B."/>
            <person name="Zeniou-Meyer M."/>
            <person name="Zivanovic I."/>
            <person name="Bolotin-Fukuhara M."/>
            <person name="Thierry A."/>
            <person name="Bouchier C."/>
            <person name="Caudron B."/>
            <person name="Scarpelli C."/>
            <person name="Gaillardin C."/>
            <person name="Weissenbach J."/>
            <person name="Wincker P."/>
            <person name="Souciet J.L."/>
        </authorList>
    </citation>
    <scope>NUCLEOTIDE SEQUENCE [LARGE SCALE GENOMIC DNA]</scope>
    <source>
        <strain evidence="8">ATCC 36239 / CBS 767 / BCRC 21394 / JCM 1990 / NBRC 0083 / IGC 2968</strain>
    </source>
</reference>
<name>Q6BQD9_DEBHA</name>
<feature type="domain" description="Carboxylesterase type B" evidence="6">
    <location>
        <begin position="42"/>
        <end position="564"/>
    </location>
</feature>
<evidence type="ECO:0000256" key="2">
    <source>
        <dbReference type="ARBA" id="ARBA00005964"/>
    </source>
</evidence>
<dbReference type="HOGENOM" id="CLU_006586_10_6_1"/>
<dbReference type="InterPro" id="IPR002018">
    <property type="entry name" value="CarbesteraseB"/>
</dbReference>
<dbReference type="InterPro" id="IPR019826">
    <property type="entry name" value="Carboxylesterase_B_AS"/>
</dbReference>
<organism evidence="7 8">
    <name type="scientific">Debaryomyces hansenii (strain ATCC 36239 / CBS 767 / BCRC 21394 / JCM 1990 / NBRC 0083 / IGC 2968)</name>
    <name type="common">Yeast</name>
    <name type="synonym">Torulaspora hansenii</name>
    <dbReference type="NCBI Taxonomy" id="284592"/>
    <lineage>
        <taxon>Eukaryota</taxon>
        <taxon>Fungi</taxon>
        <taxon>Dikarya</taxon>
        <taxon>Ascomycota</taxon>
        <taxon>Saccharomycotina</taxon>
        <taxon>Pichiomycetes</taxon>
        <taxon>Debaryomycetaceae</taxon>
        <taxon>Debaryomyces</taxon>
    </lineage>
</organism>
<dbReference type="Proteomes" id="UP000000599">
    <property type="component" value="Chromosome E"/>
</dbReference>
<sequence length="596" mass="66049">MIFTSKLFALSVLFCIGSASPVSRRDAAQSVGSVTSSTVESAPTVDTTNGTYVGTYLECFDQDIFLGMRYAQSPLGSLRFVNPQPVNETFSEVREAKEYLPSCMNLGDSEGGDNWGLEQSEDCLGINVIRPANTTGPLPVLIYIYGGGFYQGASSVDAYNLSYIVQESVEMGKPMIGVSFNYRLSGFGFLGGEEVVKRGYTNVGLRDQLLAIEWVQENIDEFGGDPNHIVLWGESAGAISISLQLGSGRLNSSHIRGAIMDSGFVAGNGIGVATSDVSTEGYKNITAYLGCDKAEDAFACLQNYENVTELIEAFDPDFGIISDDVFGHVTIDYDYVPTVPSEMFVNNNFTEVPIIIGANSDEGTAFVSSTVDNENIKEYLAAKYTHLSESQLDTILDLYKDNNPEFQPPYQPPFPVSFEGYGSGFRRAASIVGDLRYIGPKRHAAKNWVSKNLTAYTYRWNLFLNDTAEQLGATHAQELRWNFDNDQTSFSSLSPQQQNQTLVSLFNRDGLYRNHQGEAVTMAEIISKQWISFITTLNPNNHDIYGIPHWPSYGSLYEPNKNYVYDWRSISTEVDNFREEAINYVSTLFEDLFIAY</sequence>
<dbReference type="VEuPathDB" id="FungiDB:DEHA2E05940g"/>
<dbReference type="PANTHER" id="PTHR43918">
    <property type="entry name" value="ACETYLCHOLINESTERASE"/>
    <property type="match status" value="1"/>
</dbReference>